<dbReference type="AlphaFoldDB" id="A0A426YKS4"/>
<evidence type="ECO:0000313" key="2">
    <source>
        <dbReference type="EMBL" id="RRT52365.1"/>
    </source>
</evidence>
<comment type="caution">
    <text evidence="2">The sequence shown here is derived from an EMBL/GenBank/DDBJ whole genome shotgun (WGS) entry which is preliminary data.</text>
</comment>
<evidence type="ECO:0000313" key="3">
    <source>
        <dbReference type="Proteomes" id="UP000287651"/>
    </source>
</evidence>
<feature type="region of interest" description="Disordered" evidence="1">
    <location>
        <begin position="50"/>
        <end position="86"/>
    </location>
</feature>
<reference evidence="2 3" key="1">
    <citation type="journal article" date="2014" name="Agronomy (Basel)">
        <title>A Draft Genome Sequence for Ensete ventricosum, the Drought-Tolerant Tree Against Hunger.</title>
        <authorList>
            <person name="Harrison J."/>
            <person name="Moore K.A."/>
            <person name="Paszkiewicz K."/>
            <person name="Jones T."/>
            <person name="Grant M."/>
            <person name="Ambacheew D."/>
            <person name="Muzemil S."/>
            <person name="Studholme D.J."/>
        </authorList>
    </citation>
    <scope>NUCLEOTIDE SEQUENCE [LARGE SCALE GENOMIC DNA]</scope>
</reference>
<dbReference type="EMBL" id="AMZH03011702">
    <property type="protein sequence ID" value="RRT52365.1"/>
    <property type="molecule type" value="Genomic_DNA"/>
</dbReference>
<protein>
    <submittedName>
        <fullName evidence="2">Uncharacterized protein</fullName>
    </submittedName>
</protein>
<dbReference type="Proteomes" id="UP000287651">
    <property type="component" value="Unassembled WGS sequence"/>
</dbReference>
<gene>
    <name evidence="2" type="ORF">B296_00018655</name>
</gene>
<evidence type="ECO:0000256" key="1">
    <source>
        <dbReference type="SAM" id="MobiDB-lite"/>
    </source>
</evidence>
<accession>A0A426YKS4</accession>
<proteinExistence type="predicted"/>
<name>A0A426YKS4_ENSVE</name>
<sequence length="86" mass="8993">MAVVGNGCCRGGLGCDCVSMMRVAVRDASDGNDLCGYIEEEQRVMAAGATAGYSSRGEKEAEEAVTTAEVAEKRRRQRPTMGDSGG</sequence>
<organism evidence="2 3">
    <name type="scientific">Ensete ventricosum</name>
    <name type="common">Abyssinian banana</name>
    <name type="synonym">Musa ensete</name>
    <dbReference type="NCBI Taxonomy" id="4639"/>
    <lineage>
        <taxon>Eukaryota</taxon>
        <taxon>Viridiplantae</taxon>
        <taxon>Streptophyta</taxon>
        <taxon>Embryophyta</taxon>
        <taxon>Tracheophyta</taxon>
        <taxon>Spermatophyta</taxon>
        <taxon>Magnoliopsida</taxon>
        <taxon>Liliopsida</taxon>
        <taxon>Zingiberales</taxon>
        <taxon>Musaceae</taxon>
        <taxon>Ensete</taxon>
    </lineage>
</organism>